<evidence type="ECO:0000313" key="1">
    <source>
        <dbReference type="EMBL" id="MBM7037338.1"/>
    </source>
</evidence>
<dbReference type="EMBL" id="JAFEUM010000005">
    <property type="protein sequence ID" value="MBM7037338.1"/>
    <property type="molecule type" value="Genomic_DNA"/>
</dbReference>
<protein>
    <submittedName>
        <fullName evidence="1">Uncharacterized protein</fullName>
    </submittedName>
</protein>
<name>A0ABS2HIH7_9VIBR</name>
<keyword evidence="2" id="KW-1185">Reference proteome</keyword>
<reference evidence="1 2" key="1">
    <citation type="submission" date="2021-02" db="EMBL/GenBank/DDBJ databases">
        <authorList>
            <person name="Park J.-S."/>
        </authorList>
    </citation>
    <scope>NUCLEOTIDE SEQUENCE [LARGE SCALE GENOMIC DNA]</scope>
    <source>
        <strain evidence="1 2">188UL20-2</strain>
    </source>
</reference>
<sequence>MKDETNRFKQLVSSMSQTSHLSLSEQLQQLCRERWVIAIQTPTVDSAVADESIFKQCIDLLDYCGYHPSFAWLTQSGPNVRMIERTQSPFLVMHLPTEIDSVSARGLTIHTLLRCTYQPMHLSGAVLDSLAKVVVWNDDDWAQHHFKTTESISQFTSIAHNAATLLSESSLTESQRFIASTALHIGVLESVSHSFFSQYTSIQDS</sequence>
<dbReference type="RefSeq" id="WP_205158878.1">
    <property type="nucleotide sequence ID" value="NZ_JAFEUM010000005.1"/>
</dbReference>
<organism evidence="1 2">
    <name type="scientific">Vibrio ulleungensis</name>
    <dbReference type="NCBI Taxonomy" id="2807619"/>
    <lineage>
        <taxon>Bacteria</taxon>
        <taxon>Pseudomonadati</taxon>
        <taxon>Pseudomonadota</taxon>
        <taxon>Gammaproteobacteria</taxon>
        <taxon>Vibrionales</taxon>
        <taxon>Vibrionaceae</taxon>
        <taxon>Vibrio</taxon>
    </lineage>
</organism>
<gene>
    <name evidence="1" type="ORF">JQC93_13065</name>
</gene>
<evidence type="ECO:0000313" key="2">
    <source>
        <dbReference type="Proteomes" id="UP000809621"/>
    </source>
</evidence>
<accession>A0ABS2HIH7</accession>
<dbReference type="Proteomes" id="UP000809621">
    <property type="component" value="Unassembled WGS sequence"/>
</dbReference>
<comment type="caution">
    <text evidence="1">The sequence shown here is derived from an EMBL/GenBank/DDBJ whole genome shotgun (WGS) entry which is preliminary data.</text>
</comment>
<proteinExistence type="predicted"/>